<evidence type="ECO:0000313" key="3">
    <source>
        <dbReference type="Proteomes" id="UP001327560"/>
    </source>
</evidence>
<accession>A0AAQ3KLE5</accession>
<evidence type="ECO:0008006" key="4">
    <source>
        <dbReference type="Google" id="ProtNLM"/>
    </source>
</evidence>
<feature type="compositionally biased region" description="Low complexity" evidence="1">
    <location>
        <begin position="8"/>
        <end position="21"/>
    </location>
</feature>
<gene>
    <name evidence="2" type="ORF">Cni_G19538</name>
</gene>
<name>A0AAQ3KLE5_9LILI</name>
<dbReference type="AlphaFoldDB" id="A0AAQ3KLE5"/>
<evidence type="ECO:0000256" key="1">
    <source>
        <dbReference type="SAM" id="MobiDB-lite"/>
    </source>
</evidence>
<feature type="region of interest" description="Disordered" evidence="1">
    <location>
        <begin position="1"/>
        <end position="25"/>
    </location>
</feature>
<dbReference type="PANTHER" id="PTHR32166">
    <property type="entry name" value="OSJNBA0013A04.12 PROTEIN"/>
    <property type="match status" value="1"/>
</dbReference>
<proteinExistence type="predicted"/>
<sequence length="215" mass="24272">MEGGSGIGSAPVASGSASSESTNKKDPAWKYNVMQNPKDANSVQCVFCGKNTNGGIYSAKLHQVGVKCTWKEDRNRIDRGKSKAVLVPNPKKGKLKGPMFSFAYKKLEIVVELRKEGRLRQTNVDEKLDKERRAMTIQYFSRFLYQAEIPFNVTRLDSFKCMVEAIGQYGPNLKPPSYHEVRVTCLKKEVEYTNELLKSHKDMWVKYGCSIMTDG</sequence>
<dbReference type="Proteomes" id="UP001327560">
    <property type="component" value="Chromosome 6"/>
</dbReference>
<evidence type="ECO:0000313" key="2">
    <source>
        <dbReference type="EMBL" id="WOL10779.1"/>
    </source>
</evidence>
<protein>
    <recommendedName>
        <fullName evidence="4">BED-type domain-containing protein</fullName>
    </recommendedName>
</protein>
<dbReference type="PANTHER" id="PTHR32166:SF74">
    <property type="entry name" value="OS05G0256350 PROTEIN"/>
    <property type="match status" value="1"/>
</dbReference>
<organism evidence="2 3">
    <name type="scientific">Canna indica</name>
    <name type="common">Indian-shot</name>
    <dbReference type="NCBI Taxonomy" id="4628"/>
    <lineage>
        <taxon>Eukaryota</taxon>
        <taxon>Viridiplantae</taxon>
        <taxon>Streptophyta</taxon>
        <taxon>Embryophyta</taxon>
        <taxon>Tracheophyta</taxon>
        <taxon>Spermatophyta</taxon>
        <taxon>Magnoliopsida</taxon>
        <taxon>Liliopsida</taxon>
        <taxon>Zingiberales</taxon>
        <taxon>Cannaceae</taxon>
        <taxon>Canna</taxon>
    </lineage>
</organism>
<keyword evidence="3" id="KW-1185">Reference proteome</keyword>
<dbReference type="EMBL" id="CP136895">
    <property type="protein sequence ID" value="WOL10779.1"/>
    <property type="molecule type" value="Genomic_DNA"/>
</dbReference>
<reference evidence="2 3" key="1">
    <citation type="submission" date="2023-10" db="EMBL/GenBank/DDBJ databases">
        <title>Chromosome-scale genome assembly provides insights into flower coloration mechanisms of Canna indica.</title>
        <authorList>
            <person name="Li C."/>
        </authorList>
    </citation>
    <scope>NUCLEOTIDE SEQUENCE [LARGE SCALE GENOMIC DNA]</scope>
    <source>
        <tissue evidence="2">Flower</tissue>
    </source>
</reference>